<dbReference type="SUPFAM" id="SSF103473">
    <property type="entry name" value="MFS general substrate transporter"/>
    <property type="match status" value="1"/>
</dbReference>
<dbReference type="OrthoDB" id="6365769at2759"/>
<keyword evidence="1 4" id="KW-0812">Transmembrane</keyword>
<dbReference type="PANTHER" id="PTHR23121">
    <property type="entry name" value="SODIUM-DEPENDENT GLUCOSE TRANSPORTER 1"/>
    <property type="match status" value="1"/>
</dbReference>
<feature type="transmembrane region" description="Helical" evidence="4">
    <location>
        <begin position="138"/>
        <end position="158"/>
    </location>
</feature>
<feature type="transmembrane region" description="Helical" evidence="4">
    <location>
        <begin position="200"/>
        <end position="220"/>
    </location>
</feature>
<reference evidence="5" key="1">
    <citation type="submission" date="2022-03" db="EMBL/GenBank/DDBJ databases">
        <authorList>
            <person name="Martin C."/>
        </authorList>
    </citation>
    <scope>NUCLEOTIDE SEQUENCE</scope>
</reference>
<accession>A0A8S4NQD5</accession>
<dbReference type="EMBL" id="CAIIXF020000005">
    <property type="protein sequence ID" value="CAH1783063.1"/>
    <property type="molecule type" value="Genomic_DNA"/>
</dbReference>
<dbReference type="Gene3D" id="1.20.1250.20">
    <property type="entry name" value="MFS general substrate transporter like domains"/>
    <property type="match status" value="2"/>
</dbReference>
<keyword evidence="2 4" id="KW-1133">Transmembrane helix</keyword>
<protein>
    <submittedName>
        <fullName evidence="5">Uncharacterized protein</fullName>
    </submittedName>
</protein>
<feature type="transmembrane region" description="Helical" evidence="4">
    <location>
        <begin position="426"/>
        <end position="447"/>
    </location>
</feature>
<feature type="transmembrane region" description="Helical" evidence="4">
    <location>
        <begin position="402"/>
        <end position="420"/>
    </location>
</feature>
<evidence type="ECO:0000256" key="2">
    <source>
        <dbReference type="ARBA" id="ARBA00022989"/>
    </source>
</evidence>
<dbReference type="InterPro" id="IPR036259">
    <property type="entry name" value="MFS_trans_sf"/>
</dbReference>
<feature type="transmembrane region" description="Helical" evidence="4">
    <location>
        <begin position="112"/>
        <end position="131"/>
    </location>
</feature>
<evidence type="ECO:0000313" key="6">
    <source>
        <dbReference type="Proteomes" id="UP000749559"/>
    </source>
</evidence>
<evidence type="ECO:0000256" key="4">
    <source>
        <dbReference type="SAM" id="Phobius"/>
    </source>
</evidence>
<feature type="transmembrane region" description="Helical" evidence="4">
    <location>
        <begin position="270"/>
        <end position="291"/>
    </location>
</feature>
<feature type="transmembrane region" description="Helical" evidence="4">
    <location>
        <begin position="454"/>
        <end position="477"/>
    </location>
</feature>
<evidence type="ECO:0000313" key="5">
    <source>
        <dbReference type="EMBL" id="CAH1783063.1"/>
    </source>
</evidence>
<dbReference type="InterPro" id="IPR011701">
    <property type="entry name" value="MFS"/>
</dbReference>
<feature type="transmembrane region" description="Helical" evidence="4">
    <location>
        <begin position="164"/>
        <end position="188"/>
    </location>
</feature>
<name>A0A8S4NQD5_OWEFU</name>
<dbReference type="AlphaFoldDB" id="A0A8S4NQD5"/>
<proteinExistence type="predicted"/>
<dbReference type="GO" id="GO:0022857">
    <property type="term" value="F:transmembrane transporter activity"/>
    <property type="evidence" value="ECO:0007669"/>
    <property type="project" value="InterPro"/>
</dbReference>
<sequence length="519" mass="57236">MDDKIHIHDNSKVNTKAEIERRNNKRQRCNDMMIDIKDEVHEMSDLERINNDDTVEAIDDTSDTILTERLKWITTIVMYFASFGLGMLLSVFGPTLLDLKDQLQVDITQVSIAITMLAAGYLVGAIIGGFLTDRYNPALVLGVFMMINMGFLTVIPFFQHLGPFLAYWALLGFGASVSDTVMVVFLIAIWGRKSSPFVQFLFFAMGVGTCISPLLANLFVTPTESGKSGNDTIVFEISFDNVTAPLTMATAETAFPIRGRELRMETDAKYVYVIIGSYLGLIGLLFCGIAIKFGSIYAVRPGVRHDVNTVNNDDGLMIPTWNQMNKRYGIKMLIFVFLIYFAYGGFHITISGLVTTFAIHGLHWTKDHGTIIASVYGGAVTLSCVLGVFATKILSLSQMISIQILTIILSMIIMVAFVQLHASVLWVTIILAGLASGSLNATIYSWFQTNVMQITGIVASSSIIGKSLSAMSVPLVAAALMENVHYMCFSYLILGIVVLLGVVAICIYVCFKIYTKRQF</sequence>
<dbReference type="Proteomes" id="UP000749559">
    <property type="component" value="Unassembled WGS sequence"/>
</dbReference>
<evidence type="ECO:0000256" key="1">
    <source>
        <dbReference type="ARBA" id="ARBA00022692"/>
    </source>
</evidence>
<feature type="transmembrane region" description="Helical" evidence="4">
    <location>
        <begin position="371"/>
        <end position="390"/>
    </location>
</feature>
<feature type="transmembrane region" description="Helical" evidence="4">
    <location>
        <begin position="333"/>
        <end position="359"/>
    </location>
</feature>
<organism evidence="5 6">
    <name type="scientific">Owenia fusiformis</name>
    <name type="common">Polychaete worm</name>
    <dbReference type="NCBI Taxonomy" id="6347"/>
    <lineage>
        <taxon>Eukaryota</taxon>
        <taxon>Metazoa</taxon>
        <taxon>Spiralia</taxon>
        <taxon>Lophotrochozoa</taxon>
        <taxon>Annelida</taxon>
        <taxon>Polychaeta</taxon>
        <taxon>Sedentaria</taxon>
        <taxon>Canalipalpata</taxon>
        <taxon>Sabellida</taxon>
        <taxon>Oweniida</taxon>
        <taxon>Oweniidae</taxon>
        <taxon>Owenia</taxon>
    </lineage>
</organism>
<gene>
    <name evidence="5" type="ORF">OFUS_LOCUS9434</name>
</gene>
<dbReference type="Pfam" id="PF07690">
    <property type="entry name" value="MFS_1"/>
    <property type="match status" value="1"/>
</dbReference>
<evidence type="ECO:0000256" key="3">
    <source>
        <dbReference type="ARBA" id="ARBA00023136"/>
    </source>
</evidence>
<comment type="caution">
    <text evidence="5">The sequence shown here is derived from an EMBL/GenBank/DDBJ whole genome shotgun (WGS) entry which is preliminary data.</text>
</comment>
<keyword evidence="3 4" id="KW-0472">Membrane</keyword>
<dbReference type="PANTHER" id="PTHR23121:SF9">
    <property type="entry name" value="SODIUM-DEPENDENT GLUCOSE TRANSPORTER 1"/>
    <property type="match status" value="1"/>
</dbReference>
<feature type="transmembrane region" description="Helical" evidence="4">
    <location>
        <begin position="72"/>
        <end position="92"/>
    </location>
</feature>
<keyword evidence="6" id="KW-1185">Reference proteome</keyword>
<feature type="transmembrane region" description="Helical" evidence="4">
    <location>
        <begin position="489"/>
        <end position="511"/>
    </location>
</feature>